<evidence type="ECO:0000313" key="5">
    <source>
        <dbReference type="EMBL" id="VFU63235.1"/>
    </source>
</evidence>
<keyword evidence="3" id="KW-0611">Plant defense</keyword>
<gene>
    <name evidence="5" type="ORF">SVIM_LOCUS481270</name>
</gene>
<reference evidence="5" key="1">
    <citation type="submission" date="2019-03" db="EMBL/GenBank/DDBJ databases">
        <authorList>
            <person name="Mank J."/>
            <person name="Almeida P."/>
        </authorList>
    </citation>
    <scope>NUCLEOTIDE SEQUENCE</scope>
    <source>
        <strain evidence="5">78183</strain>
    </source>
</reference>
<dbReference type="AlphaFoldDB" id="A0A6N2NC24"/>
<organism evidence="5">
    <name type="scientific">Salix viminalis</name>
    <name type="common">Common osier</name>
    <name type="synonym">Basket willow</name>
    <dbReference type="NCBI Taxonomy" id="40686"/>
    <lineage>
        <taxon>Eukaryota</taxon>
        <taxon>Viridiplantae</taxon>
        <taxon>Streptophyta</taxon>
        <taxon>Embryophyta</taxon>
        <taxon>Tracheophyta</taxon>
        <taxon>Spermatophyta</taxon>
        <taxon>Magnoliopsida</taxon>
        <taxon>eudicotyledons</taxon>
        <taxon>Gunneridae</taxon>
        <taxon>Pentapetalae</taxon>
        <taxon>rosids</taxon>
        <taxon>fabids</taxon>
        <taxon>Malpighiales</taxon>
        <taxon>Salicaceae</taxon>
        <taxon>Saliceae</taxon>
        <taxon>Salix</taxon>
    </lineage>
</organism>
<dbReference type="EMBL" id="CAADRP010002196">
    <property type="protein sequence ID" value="VFU63235.1"/>
    <property type="molecule type" value="Genomic_DNA"/>
</dbReference>
<evidence type="ECO:0000256" key="2">
    <source>
        <dbReference type="ARBA" id="ARBA00022741"/>
    </source>
</evidence>
<name>A0A6N2NC24_SALVM</name>
<keyword evidence="2" id="KW-0547">Nucleotide-binding</keyword>
<evidence type="ECO:0000256" key="1">
    <source>
        <dbReference type="ARBA" id="ARBA00022737"/>
    </source>
</evidence>
<feature type="domain" description="Disease resistance N-terminal" evidence="4">
    <location>
        <begin position="2"/>
        <end position="54"/>
    </location>
</feature>
<dbReference type="GO" id="GO:0006952">
    <property type="term" value="P:defense response"/>
    <property type="evidence" value="ECO:0007669"/>
    <property type="project" value="UniProtKB-KW"/>
</dbReference>
<protein>
    <recommendedName>
        <fullName evidence="4">Disease resistance N-terminal domain-containing protein</fullName>
    </recommendedName>
</protein>
<evidence type="ECO:0000259" key="4">
    <source>
        <dbReference type="Pfam" id="PF18052"/>
    </source>
</evidence>
<evidence type="ECO:0000256" key="3">
    <source>
        <dbReference type="ARBA" id="ARBA00022821"/>
    </source>
</evidence>
<accession>A0A6N2NC24</accession>
<proteinExistence type="predicted"/>
<dbReference type="Pfam" id="PF18052">
    <property type="entry name" value="Rx_N"/>
    <property type="match status" value="1"/>
</dbReference>
<dbReference type="InterPro" id="IPR041118">
    <property type="entry name" value="Rx_N"/>
</dbReference>
<dbReference type="GO" id="GO:0000166">
    <property type="term" value="F:nucleotide binding"/>
    <property type="evidence" value="ECO:0007669"/>
    <property type="project" value="UniProtKB-KW"/>
</dbReference>
<keyword evidence="1" id="KW-0677">Repeat</keyword>
<dbReference type="Gene3D" id="1.20.5.4130">
    <property type="match status" value="1"/>
</dbReference>
<sequence length="85" mass="9957">MSTVTTIQGVLHDAEEKVQKPLAQLEDWLGKLQEAVYDAEDLLDDFSTEVQRIILFKQSRNKISREVLWSSFGHKSNWEVDVFYR</sequence>